<protein>
    <recommendedName>
        <fullName evidence="1">DUF5675 domain-containing protein</fullName>
    </recommendedName>
</protein>
<dbReference type="InterPro" id="IPR043732">
    <property type="entry name" value="DUF5675"/>
</dbReference>
<accession>A0A451ARH4</accession>
<gene>
    <name evidence="2" type="ORF">BECKUNK1418G_GA0071005_100548</name>
    <name evidence="3" type="ORF">BECKUNK1418H_GA0071006_100448</name>
</gene>
<evidence type="ECO:0000313" key="2">
    <source>
        <dbReference type="EMBL" id="VFK58914.1"/>
    </source>
</evidence>
<reference evidence="3" key="1">
    <citation type="submission" date="2019-02" db="EMBL/GenBank/DDBJ databases">
        <authorList>
            <person name="Gruber-Vodicka R. H."/>
            <person name="Seah K. B. B."/>
        </authorList>
    </citation>
    <scope>NUCLEOTIDE SEQUENCE</scope>
    <source>
        <strain evidence="3">BECK_BY19</strain>
        <strain evidence="2">BECK_BY8</strain>
    </source>
</reference>
<dbReference type="Pfam" id="PF18925">
    <property type="entry name" value="DUF5675"/>
    <property type="match status" value="1"/>
</dbReference>
<dbReference type="EMBL" id="CAADFZ010000005">
    <property type="protein sequence ID" value="VFK58914.1"/>
    <property type="molecule type" value="Genomic_DNA"/>
</dbReference>
<proteinExistence type="predicted"/>
<dbReference type="EMBL" id="CAADGD010000004">
    <property type="protein sequence ID" value="VFK68630.1"/>
    <property type="molecule type" value="Genomic_DNA"/>
</dbReference>
<organism evidence="3">
    <name type="scientific">Candidatus Kentrum sp. UNK</name>
    <dbReference type="NCBI Taxonomy" id="2126344"/>
    <lineage>
        <taxon>Bacteria</taxon>
        <taxon>Pseudomonadati</taxon>
        <taxon>Pseudomonadota</taxon>
        <taxon>Gammaproteobacteria</taxon>
        <taxon>Candidatus Kentrum</taxon>
    </lineage>
</organism>
<name>A0A451ARH4_9GAMM</name>
<evidence type="ECO:0000259" key="1">
    <source>
        <dbReference type="Pfam" id="PF18925"/>
    </source>
</evidence>
<feature type="domain" description="DUF5675" evidence="1">
    <location>
        <begin position="5"/>
        <end position="122"/>
    </location>
</feature>
<sequence>MHKITLMRFANHPFGTVGELLLPNGERLYTVEAPWRGNAPNVSCIPCGEYEVAPDTDGNHQYWRLLDVPERSGIEIHAANYFINPFTERQELHGCIAPGMRINPEHPASVFESRRALAVMAEVVGKKDHFMLKIVQFDPDVHTWPVA</sequence>
<evidence type="ECO:0000313" key="3">
    <source>
        <dbReference type="EMBL" id="VFK68630.1"/>
    </source>
</evidence>
<dbReference type="AlphaFoldDB" id="A0A451ARH4"/>